<keyword evidence="9" id="KW-1185">Reference proteome</keyword>
<protein>
    <submittedName>
        <fullName evidence="8">TolC family protein</fullName>
    </submittedName>
</protein>
<comment type="subcellular location">
    <subcellularLocation>
        <location evidence="1">Cell outer membrane</location>
    </subcellularLocation>
</comment>
<keyword evidence="4" id="KW-1134">Transmembrane beta strand</keyword>
<dbReference type="InterPro" id="IPR003423">
    <property type="entry name" value="OMP_efflux"/>
</dbReference>
<keyword evidence="6" id="KW-0472">Membrane</keyword>
<evidence type="ECO:0000256" key="4">
    <source>
        <dbReference type="ARBA" id="ARBA00022452"/>
    </source>
</evidence>
<evidence type="ECO:0000256" key="1">
    <source>
        <dbReference type="ARBA" id="ARBA00004442"/>
    </source>
</evidence>
<accession>A0ABV9N0A1</accession>
<evidence type="ECO:0000313" key="9">
    <source>
        <dbReference type="Proteomes" id="UP001595953"/>
    </source>
</evidence>
<keyword evidence="7" id="KW-0998">Cell outer membrane</keyword>
<dbReference type="SUPFAM" id="SSF56954">
    <property type="entry name" value="Outer membrane efflux proteins (OEP)"/>
    <property type="match status" value="1"/>
</dbReference>
<reference evidence="9" key="1">
    <citation type="journal article" date="2019" name="Int. J. Syst. Evol. Microbiol.">
        <title>The Global Catalogue of Microorganisms (GCM) 10K type strain sequencing project: providing services to taxonomists for standard genome sequencing and annotation.</title>
        <authorList>
            <consortium name="The Broad Institute Genomics Platform"/>
            <consortium name="The Broad Institute Genome Sequencing Center for Infectious Disease"/>
            <person name="Wu L."/>
            <person name="Ma J."/>
        </authorList>
    </citation>
    <scope>NUCLEOTIDE SEQUENCE [LARGE SCALE GENOMIC DNA]</scope>
    <source>
        <strain evidence="9">CCUG 63682</strain>
    </source>
</reference>
<comment type="caution">
    <text evidence="8">The sequence shown here is derived from an EMBL/GenBank/DDBJ whole genome shotgun (WGS) entry which is preliminary data.</text>
</comment>
<dbReference type="InterPro" id="IPR051906">
    <property type="entry name" value="TolC-like"/>
</dbReference>
<evidence type="ECO:0000256" key="2">
    <source>
        <dbReference type="ARBA" id="ARBA00007613"/>
    </source>
</evidence>
<dbReference type="Pfam" id="PF02321">
    <property type="entry name" value="OEP"/>
    <property type="match status" value="2"/>
</dbReference>
<comment type="similarity">
    <text evidence="2">Belongs to the outer membrane factor (OMF) (TC 1.B.17) family.</text>
</comment>
<sequence length="446" mass="50573">MKTHILKLVVILLVFTSGINVMAQKVISLEEAIALASQGNKALKIQNLEELRVKQAVKQAKSAWLPNVAFNGNISRYFDRQIIFLPGSFAGTDKEVQEVSVGGLYQYNSSVTFNQTLFSMKSNQEIKASLIEEQIEKEKSGDLESRLIHEVTKTYYQVLLTQNQLVLLQKSLQRNEKALKDAKSLFLQGKGLKTDSLRSYIAVENLKTSVAFQLSTIAITKTQLKQLIGVDENEDLELVDSLSLNDNSDELDVFDESISIEDLKRHDLEIQKLVIELEERRLAAEKAIRSPEISLIGQYQLQSQLDDENFKNQTWHNTTFIGINFSIPILSGGKTTSKVKQSQLKLEQEKIKMNDMHDKVRLELATIMNNWNNAKLQYETQKRTVEAAEVNYAMNNQRYNNGIGSKLEVTDAELALTSSQITYLQAIYNLKMSKTELQRALGQLNF</sequence>
<dbReference type="Proteomes" id="UP001595953">
    <property type="component" value="Unassembled WGS sequence"/>
</dbReference>
<evidence type="ECO:0000313" key="8">
    <source>
        <dbReference type="EMBL" id="MFC4721702.1"/>
    </source>
</evidence>
<dbReference type="RefSeq" id="WP_387961591.1">
    <property type="nucleotide sequence ID" value="NZ_JBHSGP010000008.1"/>
</dbReference>
<organism evidence="8 9">
    <name type="scientific">Geojedonia litorea</name>
    <dbReference type="NCBI Taxonomy" id="1268269"/>
    <lineage>
        <taxon>Bacteria</taxon>
        <taxon>Pseudomonadati</taxon>
        <taxon>Bacteroidota</taxon>
        <taxon>Flavobacteriia</taxon>
        <taxon>Flavobacteriales</taxon>
        <taxon>Flavobacteriaceae</taxon>
        <taxon>Geojedonia</taxon>
    </lineage>
</organism>
<evidence type="ECO:0000256" key="7">
    <source>
        <dbReference type="ARBA" id="ARBA00023237"/>
    </source>
</evidence>
<proteinExistence type="inferred from homology"/>
<gene>
    <name evidence="8" type="ORF">ACFO5O_05195</name>
</gene>
<evidence type="ECO:0000256" key="5">
    <source>
        <dbReference type="ARBA" id="ARBA00022692"/>
    </source>
</evidence>
<dbReference type="EMBL" id="JBHSGP010000008">
    <property type="protein sequence ID" value="MFC4721702.1"/>
    <property type="molecule type" value="Genomic_DNA"/>
</dbReference>
<evidence type="ECO:0000256" key="3">
    <source>
        <dbReference type="ARBA" id="ARBA00022448"/>
    </source>
</evidence>
<keyword evidence="3" id="KW-0813">Transport</keyword>
<dbReference type="Gene3D" id="1.20.1600.10">
    <property type="entry name" value="Outer membrane efflux proteins (OEP)"/>
    <property type="match status" value="1"/>
</dbReference>
<dbReference type="PANTHER" id="PTHR30026:SF20">
    <property type="entry name" value="OUTER MEMBRANE PROTEIN TOLC"/>
    <property type="match status" value="1"/>
</dbReference>
<evidence type="ECO:0000256" key="6">
    <source>
        <dbReference type="ARBA" id="ARBA00023136"/>
    </source>
</evidence>
<dbReference type="PANTHER" id="PTHR30026">
    <property type="entry name" value="OUTER MEMBRANE PROTEIN TOLC"/>
    <property type="match status" value="1"/>
</dbReference>
<name>A0ABV9N0A1_9FLAO</name>
<keyword evidence="5" id="KW-0812">Transmembrane</keyword>